<comment type="caution">
    <text evidence="1">The sequence shown here is derived from an EMBL/GenBank/DDBJ whole genome shotgun (WGS) entry which is preliminary data.</text>
</comment>
<keyword evidence="1" id="KW-0496">Mitochondrion</keyword>
<protein>
    <submittedName>
        <fullName evidence="1">Uncharacterized protein</fullName>
    </submittedName>
</protein>
<accession>A0A124GN64</accession>
<sequence length="60" mass="7147">MFYMIFLILTIHKGLKYYNKRVTEWRTSLITRNNVAGASHKLRGMTSYSYNPCIVKKKLF</sequence>
<organism evidence="1">
    <name type="scientific">Picea glauca</name>
    <name type="common">White spruce</name>
    <name type="synonym">Pinus glauca</name>
    <dbReference type="NCBI Taxonomy" id="3330"/>
    <lineage>
        <taxon>Eukaryota</taxon>
        <taxon>Viridiplantae</taxon>
        <taxon>Streptophyta</taxon>
        <taxon>Embryophyta</taxon>
        <taxon>Tracheophyta</taxon>
        <taxon>Spermatophyta</taxon>
        <taxon>Pinopsida</taxon>
        <taxon>Pinidae</taxon>
        <taxon>Conifers I</taxon>
        <taxon>Pinales</taxon>
        <taxon>Pinaceae</taxon>
        <taxon>Picea</taxon>
    </lineage>
</organism>
<gene>
    <name evidence="1" type="ORF">ABT39_MTgene4835</name>
</gene>
<reference evidence="1" key="1">
    <citation type="journal article" date="2015" name="Genome Biol. Evol.">
        <title>Organellar Genomes of White Spruce (Picea glauca): Assembly and Annotation.</title>
        <authorList>
            <person name="Jackman S.D."/>
            <person name="Warren R.L."/>
            <person name="Gibb E.A."/>
            <person name="Vandervalk B.P."/>
            <person name="Mohamadi H."/>
            <person name="Chu J."/>
            <person name="Raymond A."/>
            <person name="Pleasance S."/>
            <person name="Coope R."/>
            <person name="Wildung M.R."/>
            <person name="Ritland C.E."/>
            <person name="Bousquet J."/>
            <person name="Jones S.J."/>
            <person name="Bohlmann J."/>
            <person name="Birol I."/>
        </authorList>
    </citation>
    <scope>NUCLEOTIDE SEQUENCE [LARGE SCALE GENOMIC DNA]</scope>
    <source>
        <tissue evidence="1">Flushing bud</tissue>
    </source>
</reference>
<proteinExistence type="predicted"/>
<geneLocation type="mitochondrion" evidence="1"/>
<evidence type="ECO:0000313" key="1">
    <source>
        <dbReference type="EMBL" id="KUM47841.1"/>
    </source>
</evidence>
<dbReference type="AlphaFoldDB" id="A0A124GN64"/>
<dbReference type="EMBL" id="LKAM01000006">
    <property type="protein sequence ID" value="KUM47841.1"/>
    <property type="molecule type" value="Genomic_DNA"/>
</dbReference>
<name>A0A124GN64_PICGL</name>